<dbReference type="SUPFAM" id="SSF56281">
    <property type="entry name" value="Metallo-hydrolase/oxidoreductase"/>
    <property type="match status" value="1"/>
</dbReference>
<dbReference type="EMBL" id="JACJKY010000016">
    <property type="protein sequence ID" value="MBM6921393.1"/>
    <property type="molecule type" value="Genomic_DNA"/>
</dbReference>
<reference evidence="2" key="2">
    <citation type="journal article" date="2021" name="Sci. Rep.">
        <title>The distribution of antibiotic resistance genes in chicken gut microbiota commensals.</title>
        <authorList>
            <person name="Juricova H."/>
            <person name="Matiasovicova J."/>
            <person name="Kubasova T."/>
            <person name="Cejkova D."/>
            <person name="Rychlik I."/>
        </authorList>
    </citation>
    <scope>NUCLEOTIDE SEQUENCE</scope>
    <source>
        <strain evidence="2">An559</strain>
    </source>
</reference>
<dbReference type="PANTHER" id="PTHR42663:SF6">
    <property type="entry name" value="HYDROLASE C777.06C-RELATED"/>
    <property type="match status" value="1"/>
</dbReference>
<organism evidence="2 3">
    <name type="scientific">Merdimmobilis hominis</name>
    <dbReference type="NCBI Taxonomy" id="2897707"/>
    <lineage>
        <taxon>Bacteria</taxon>
        <taxon>Bacillati</taxon>
        <taxon>Bacillota</taxon>
        <taxon>Clostridia</taxon>
        <taxon>Eubacteriales</taxon>
        <taxon>Oscillospiraceae</taxon>
        <taxon>Merdimmobilis</taxon>
    </lineage>
</organism>
<dbReference type="InterPro" id="IPR001279">
    <property type="entry name" value="Metallo-B-lactamas"/>
</dbReference>
<dbReference type="PANTHER" id="PTHR42663">
    <property type="entry name" value="HYDROLASE C777.06C-RELATED-RELATED"/>
    <property type="match status" value="1"/>
</dbReference>
<dbReference type="Pfam" id="PF12706">
    <property type="entry name" value="Lactamase_B_2"/>
    <property type="match status" value="1"/>
</dbReference>
<comment type="caution">
    <text evidence="2">The sequence shown here is derived from an EMBL/GenBank/DDBJ whole genome shotgun (WGS) entry which is preliminary data.</text>
</comment>
<dbReference type="AlphaFoldDB" id="A0A938X7R5"/>
<evidence type="ECO:0000259" key="1">
    <source>
        <dbReference type="Pfam" id="PF12706"/>
    </source>
</evidence>
<reference evidence="2" key="1">
    <citation type="submission" date="2020-08" db="EMBL/GenBank/DDBJ databases">
        <authorList>
            <person name="Cejkova D."/>
            <person name="Kubasova T."/>
            <person name="Jahodarova E."/>
            <person name="Rychlik I."/>
        </authorList>
    </citation>
    <scope>NUCLEOTIDE SEQUENCE</scope>
    <source>
        <strain evidence="2">An559</strain>
    </source>
</reference>
<name>A0A938X7R5_9FIRM</name>
<protein>
    <recommendedName>
        <fullName evidence="1">Metallo-beta-lactamase domain-containing protein</fullName>
    </recommendedName>
</protein>
<sequence>MKLTYFGTAAAEGWPALFCRCEACAAARKLGGKNIRTRSQSLVNDDLLIDFPADTYDHMLHGGLNLDAVRYLLVTHAHEDHFYPEDLANRQEPYASPRAPHVLEAYGNDAVCAAYDRVASIEYNTALPDVVSMTEVQPYEEYIIGRYTVYPMLADHNQAEKCLIYVIKENDTGKTLLYAHDTGYLVDSVWDFITEKGFVFDLVSLDCTHGKEPARRNHMGLQTDAEIKERLIREGHATASTVFVVNHFSHNCNYLTHEEIEQDAKQYGMLVSYDTMSVEV</sequence>
<accession>A0A938X7R5</accession>
<dbReference type="Proteomes" id="UP000774750">
    <property type="component" value="Unassembled WGS sequence"/>
</dbReference>
<dbReference type="Gene3D" id="3.60.15.10">
    <property type="entry name" value="Ribonuclease Z/Hydroxyacylglutathione hydrolase-like"/>
    <property type="match status" value="1"/>
</dbReference>
<evidence type="ECO:0000313" key="3">
    <source>
        <dbReference type="Proteomes" id="UP000774750"/>
    </source>
</evidence>
<feature type="domain" description="Metallo-beta-lactamase" evidence="1">
    <location>
        <begin position="65"/>
        <end position="227"/>
    </location>
</feature>
<dbReference type="RefSeq" id="WP_204447308.1">
    <property type="nucleotide sequence ID" value="NZ_JACJKY010000016.1"/>
</dbReference>
<keyword evidence="3" id="KW-1185">Reference proteome</keyword>
<dbReference type="InterPro" id="IPR036866">
    <property type="entry name" value="RibonucZ/Hydroxyglut_hydro"/>
</dbReference>
<evidence type="ECO:0000313" key="2">
    <source>
        <dbReference type="EMBL" id="MBM6921393.1"/>
    </source>
</evidence>
<gene>
    <name evidence="2" type="ORF">H6A12_09520</name>
</gene>
<proteinExistence type="predicted"/>